<reference evidence="1" key="1">
    <citation type="journal article" date="2014" name="Genome Announc.">
        <title>De novo whole-genome sequence and genome annotation of Lichtheimia ramosa.</title>
        <authorList>
            <person name="Linde J."/>
            <person name="Schwartze V."/>
            <person name="Binder U."/>
            <person name="Lass-Florl C."/>
            <person name="Voigt K."/>
            <person name="Horn F."/>
        </authorList>
    </citation>
    <scope>NUCLEOTIDE SEQUENCE</scope>
    <source>
        <strain evidence="1">JMRC FSU:6197</strain>
    </source>
</reference>
<proteinExistence type="predicted"/>
<dbReference type="EMBL" id="LK023346">
    <property type="protein sequence ID" value="CDS11510.1"/>
    <property type="molecule type" value="Genomic_DNA"/>
</dbReference>
<dbReference type="InterPro" id="IPR053325">
    <property type="entry name" value="H3-Acetyl_Activator"/>
</dbReference>
<name>A0A077WW53_9FUNG</name>
<gene>
    <name evidence="1" type="ORF">LRAMOSA03773</name>
</gene>
<dbReference type="OrthoDB" id="273230at2759"/>
<dbReference type="PANTHER" id="PTHR35706">
    <property type="entry name" value="F14O23.11 PROTEIN"/>
    <property type="match status" value="1"/>
</dbReference>
<accession>A0A077WW53</accession>
<evidence type="ECO:0000313" key="1">
    <source>
        <dbReference type="EMBL" id="CDS11510.1"/>
    </source>
</evidence>
<sequence length="135" mass="15413">MFRSRLQALRPAIAYRIPRLALRPQSFVNPTPVYWMRPMSTTGSGPNVEEAINNIEELFGAAKDEMEFAVESQGSVYYHEDRATAQKAVEECLDAFDKLLEELPDDTARDQVRGKIGMKLRELKMEYESLPEEGD</sequence>
<protein>
    <submittedName>
        <fullName evidence="1">Uncharacterized protein</fullName>
    </submittedName>
</protein>
<organism evidence="1">
    <name type="scientific">Lichtheimia ramosa</name>
    <dbReference type="NCBI Taxonomy" id="688394"/>
    <lineage>
        <taxon>Eukaryota</taxon>
        <taxon>Fungi</taxon>
        <taxon>Fungi incertae sedis</taxon>
        <taxon>Mucoromycota</taxon>
        <taxon>Mucoromycotina</taxon>
        <taxon>Mucoromycetes</taxon>
        <taxon>Mucorales</taxon>
        <taxon>Lichtheimiaceae</taxon>
        <taxon>Lichtheimia</taxon>
    </lineage>
</organism>
<dbReference type="PANTHER" id="PTHR35706:SF1">
    <property type="entry name" value="EMBRYOGENESIS-LIKE PROTEIN"/>
    <property type="match status" value="1"/>
</dbReference>
<dbReference type="AlphaFoldDB" id="A0A077WW53"/>